<gene>
    <name evidence="1" type="ORF">Krac_3970</name>
</gene>
<evidence type="ECO:0000313" key="2">
    <source>
        <dbReference type="Proteomes" id="UP000004508"/>
    </source>
</evidence>
<keyword evidence="2" id="KW-1185">Reference proteome</keyword>
<dbReference type="Proteomes" id="UP000004508">
    <property type="component" value="Unassembled WGS sequence"/>
</dbReference>
<protein>
    <submittedName>
        <fullName evidence="1">Transposase IS4 family protein</fullName>
    </submittedName>
</protein>
<dbReference type="AlphaFoldDB" id="D6U3R6"/>
<dbReference type="InParanoid" id="D6U3R6"/>
<proteinExistence type="predicted"/>
<reference evidence="1 2" key="1">
    <citation type="journal article" date="2011" name="Stand. Genomic Sci.">
        <title>Non-contiguous finished genome sequence and contextual data of the filamentous soil bacterium Ktedonobacter racemifer type strain (SOSP1-21).</title>
        <authorList>
            <person name="Chang Y.J."/>
            <person name="Land M."/>
            <person name="Hauser L."/>
            <person name="Chertkov O."/>
            <person name="Del Rio T.G."/>
            <person name="Nolan M."/>
            <person name="Copeland A."/>
            <person name="Tice H."/>
            <person name="Cheng J.F."/>
            <person name="Lucas S."/>
            <person name="Han C."/>
            <person name="Goodwin L."/>
            <person name="Pitluck S."/>
            <person name="Ivanova N."/>
            <person name="Ovchinikova G."/>
            <person name="Pati A."/>
            <person name="Chen A."/>
            <person name="Palaniappan K."/>
            <person name="Mavromatis K."/>
            <person name="Liolios K."/>
            <person name="Brettin T."/>
            <person name="Fiebig A."/>
            <person name="Rohde M."/>
            <person name="Abt B."/>
            <person name="Goker M."/>
            <person name="Detter J.C."/>
            <person name="Woyke T."/>
            <person name="Bristow J."/>
            <person name="Eisen J.A."/>
            <person name="Markowitz V."/>
            <person name="Hugenholtz P."/>
            <person name="Kyrpides N.C."/>
            <person name="Klenk H.P."/>
            <person name="Lapidus A."/>
        </authorList>
    </citation>
    <scope>NUCLEOTIDE SEQUENCE [LARGE SCALE GENOMIC DNA]</scope>
    <source>
        <strain evidence="2">DSM 44963</strain>
    </source>
</reference>
<name>D6U3R6_KTERA</name>
<comment type="caution">
    <text evidence="1">The sequence shown here is derived from an EMBL/GenBank/DDBJ whole genome shotgun (WGS) entry which is preliminary data.</text>
</comment>
<accession>D6U3R6</accession>
<evidence type="ECO:0000313" key="1">
    <source>
        <dbReference type="EMBL" id="EFH83056.1"/>
    </source>
</evidence>
<sequence length="512" mass="58656">MLAAVQETKLLFCLETALTPNLSTAAPSLRVARSRPVTLRCLLLTLLFLQVVGLRRTWDLRGYTGQALARLSGRHRAYGYRHTERFLAELATVEANVPLTEALARWTASLWKLEPQEQETPTSVFYVDGHRKPVYADALIPRGLIGRTGKVLGCRALVVLHDQECHPLLVTTHRGDQHLTIGLPAIFAHYEQAAGMARSKRIVVDREGMAAEFLAALANEGQTVVTVLRTDQYTGVESFRQVGEFVPLQTNRQGQVIREVALARFGLPLPNHPGQELEVRVALIRDWRRLVPKAPSSEENDRPLRWDQNPDGTHEYWLDEGWQATPLSAQPTEPKLIPIVTTATEADAAELVHTYTRRWPAQENAIRDWLIPLGIDTNHGYAKTVVANSEVTKKREALQKRLENVQRWTDGARKRMHNASKLYRKRCQQTKERADMLYRVLNEHQMEMEQQGVEHWLRHKTIKEEKAGADAEIEEYQQRQWKAYHTSNKEFAKCEKYCREQRELLRALEDLE</sequence>
<organism evidence="1 2">
    <name type="scientific">Ktedonobacter racemifer DSM 44963</name>
    <dbReference type="NCBI Taxonomy" id="485913"/>
    <lineage>
        <taxon>Bacteria</taxon>
        <taxon>Bacillati</taxon>
        <taxon>Chloroflexota</taxon>
        <taxon>Ktedonobacteria</taxon>
        <taxon>Ktedonobacterales</taxon>
        <taxon>Ktedonobacteraceae</taxon>
        <taxon>Ktedonobacter</taxon>
    </lineage>
</organism>
<dbReference type="STRING" id="485913.Krac_3970"/>
<dbReference type="EMBL" id="ADVG01000004">
    <property type="protein sequence ID" value="EFH83056.1"/>
    <property type="molecule type" value="Genomic_DNA"/>
</dbReference>